<keyword evidence="2" id="KW-1185">Reference proteome</keyword>
<protein>
    <submittedName>
        <fullName evidence="1">Oidioi.mRNA.OKI2018_I69.PAR.g13111.t1.cds</fullName>
    </submittedName>
</protein>
<gene>
    <name evidence="1" type="ORF">OKIOD_LOCUS4669</name>
</gene>
<name>A0ABN7S7W6_OIKDI</name>
<dbReference type="EMBL" id="OU015568">
    <property type="protein sequence ID" value="CAG5091536.1"/>
    <property type="molecule type" value="Genomic_DNA"/>
</dbReference>
<proteinExistence type="predicted"/>
<organism evidence="1 2">
    <name type="scientific">Oikopleura dioica</name>
    <name type="common">Tunicate</name>
    <dbReference type="NCBI Taxonomy" id="34765"/>
    <lineage>
        <taxon>Eukaryota</taxon>
        <taxon>Metazoa</taxon>
        <taxon>Chordata</taxon>
        <taxon>Tunicata</taxon>
        <taxon>Appendicularia</taxon>
        <taxon>Copelata</taxon>
        <taxon>Oikopleuridae</taxon>
        <taxon>Oikopleura</taxon>
    </lineage>
</organism>
<dbReference type="Proteomes" id="UP001158576">
    <property type="component" value="Chromosome PAR"/>
</dbReference>
<evidence type="ECO:0000313" key="2">
    <source>
        <dbReference type="Proteomes" id="UP001158576"/>
    </source>
</evidence>
<evidence type="ECO:0000313" key="1">
    <source>
        <dbReference type="EMBL" id="CAG5091536.1"/>
    </source>
</evidence>
<sequence>MNILKSLKARLKRTPKKPTRKTTLNPTTKQSTMAFQLIYSPFERVDPVIEGVVADLPVGNRQATGILATIPPTFSILVGFSASSALPLPKRFIPYDFENMILLYF</sequence>
<reference evidence="1 2" key="1">
    <citation type="submission" date="2021-04" db="EMBL/GenBank/DDBJ databases">
        <authorList>
            <person name="Bliznina A."/>
        </authorList>
    </citation>
    <scope>NUCLEOTIDE SEQUENCE [LARGE SCALE GENOMIC DNA]</scope>
</reference>
<accession>A0ABN7S7W6</accession>